<evidence type="ECO:0000313" key="4">
    <source>
        <dbReference type="Proteomes" id="UP000270342"/>
    </source>
</evidence>
<evidence type="ECO:0000259" key="1">
    <source>
        <dbReference type="Pfam" id="PF00534"/>
    </source>
</evidence>
<dbReference type="Proteomes" id="UP000270342">
    <property type="component" value="Unassembled WGS sequence"/>
</dbReference>
<feature type="domain" description="Glycosyltransferase subfamily 4-like N-terminal" evidence="2">
    <location>
        <begin position="15"/>
        <end position="156"/>
    </location>
</feature>
<comment type="caution">
    <text evidence="3">The sequence shown here is derived from an EMBL/GenBank/DDBJ whole genome shotgun (WGS) entry which is preliminary data.</text>
</comment>
<accession>A0A494X4P3</accession>
<dbReference type="PANTHER" id="PTHR45947:SF3">
    <property type="entry name" value="SULFOQUINOVOSYL TRANSFERASE SQD2"/>
    <property type="match status" value="1"/>
</dbReference>
<feature type="domain" description="Glycosyl transferase family 1" evidence="1">
    <location>
        <begin position="174"/>
        <end position="327"/>
    </location>
</feature>
<keyword evidence="4" id="KW-1185">Reference proteome</keyword>
<dbReference type="RefSeq" id="WP_121090890.1">
    <property type="nucleotide sequence ID" value="NZ_RBZU01000017.1"/>
</dbReference>
<dbReference type="EMBL" id="RBZU01000017">
    <property type="protein sequence ID" value="RKP45312.1"/>
    <property type="molecule type" value="Genomic_DNA"/>
</dbReference>
<keyword evidence="3" id="KW-0808">Transferase</keyword>
<dbReference type="Pfam" id="PF13439">
    <property type="entry name" value="Glyco_transf_4"/>
    <property type="match status" value="1"/>
</dbReference>
<dbReference type="PANTHER" id="PTHR45947">
    <property type="entry name" value="SULFOQUINOVOSYL TRANSFERASE SQD2"/>
    <property type="match status" value="1"/>
</dbReference>
<protein>
    <submittedName>
        <fullName evidence="3">Glycosyltransferase family 1 protein</fullName>
    </submittedName>
</protein>
<organism evidence="3 4">
    <name type="scientific">Pararobbsia silviterrae</name>
    <dbReference type="NCBI Taxonomy" id="1792498"/>
    <lineage>
        <taxon>Bacteria</taxon>
        <taxon>Pseudomonadati</taxon>
        <taxon>Pseudomonadota</taxon>
        <taxon>Betaproteobacteria</taxon>
        <taxon>Burkholderiales</taxon>
        <taxon>Burkholderiaceae</taxon>
        <taxon>Pararobbsia</taxon>
    </lineage>
</organism>
<gene>
    <name evidence="3" type="ORF">D7S86_26055</name>
</gene>
<dbReference type="GO" id="GO:0016757">
    <property type="term" value="F:glycosyltransferase activity"/>
    <property type="evidence" value="ECO:0007669"/>
    <property type="project" value="InterPro"/>
</dbReference>
<evidence type="ECO:0000259" key="2">
    <source>
        <dbReference type="Pfam" id="PF13439"/>
    </source>
</evidence>
<sequence>MRILHLANHTDTLGSGAVNAMIDLACAQADDGHHVTVASSGGHYEALLAAHRVSHVRLVQRKNVFALPAMLSRFRLVVSRERPQVVHAHMLTGAVLARLAAVRGEYVLIVTVHGEYQKSSRAMGDGDLLVAPTLTVAQPLIARGIPAERVRVIPTGTVGSLRYEGAPEPAALQHPNIVSVAKVVERKGVFDVLHAFEKVLDKVPDAHWYLVGDGADRMRMIEAVSAPAFAGRVHLEGFVRDPRSYLASADVFVSGAVSDTWSVVLNEAREAGCAIVAARAPGAMAALDEANAGWLVQPGDATAMAHVVTTLFDDPALREAWAQRARQGLERLSVARMHAAYLEIYRESLAARAAHANDARFEPKRHREQL</sequence>
<name>A0A494X4P3_9BURK</name>
<dbReference type="Gene3D" id="3.40.50.2000">
    <property type="entry name" value="Glycogen Phosphorylase B"/>
    <property type="match status" value="2"/>
</dbReference>
<dbReference type="InterPro" id="IPR028098">
    <property type="entry name" value="Glyco_trans_4-like_N"/>
</dbReference>
<dbReference type="AlphaFoldDB" id="A0A494X4P3"/>
<proteinExistence type="predicted"/>
<reference evidence="3 4" key="1">
    <citation type="submission" date="2018-10" db="EMBL/GenBank/DDBJ databases">
        <title>Robbsia sp. DHC34, isolated from soil.</title>
        <authorList>
            <person name="Gao Z.-H."/>
            <person name="Qiu L.-H."/>
        </authorList>
    </citation>
    <scope>NUCLEOTIDE SEQUENCE [LARGE SCALE GENOMIC DNA]</scope>
    <source>
        <strain evidence="3 4">DHC34</strain>
    </source>
</reference>
<dbReference type="OrthoDB" id="9813211at2"/>
<dbReference type="CDD" id="cd03801">
    <property type="entry name" value="GT4_PimA-like"/>
    <property type="match status" value="1"/>
</dbReference>
<dbReference type="Pfam" id="PF00534">
    <property type="entry name" value="Glycos_transf_1"/>
    <property type="match status" value="1"/>
</dbReference>
<dbReference type="InterPro" id="IPR050194">
    <property type="entry name" value="Glycosyltransferase_grp1"/>
</dbReference>
<evidence type="ECO:0000313" key="3">
    <source>
        <dbReference type="EMBL" id="RKP45312.1"/>
    </source>
</evidence>
<dbReference type="InterPro" id="IPR001296">
    <property type="entry name" value="Glyco_trans_1"/>
</dbReference>
<dbReference type="SUPFAM" id="SSF53756">
    <property type="entry name" value="UDP-Glycosyltransferase/glycogen phosphorylase"/>
    <property type="match status" value="1"/>
</dbReference>